<evidence type="ECO:0000256" key="5">
    <source>
        <dbReference type="SAM" id="MobiDB-lite"/>
    </source>
</evidence>
<dbReference type="HAMAP" id="MF_03028">
    <property type="entry name" value="Pescadillo"/>
    <property type="match status" value="1"/>
</dbReference>
<dbReference type="PANTHER" id="PTHR12221">
    <property type="entry name" value="PESCADILLO - RELATED"/>
    <property type="match status" value="1"/>
</dbReference>
<dbReference type="OrthoDB" id="10264910at2759"/>
<evidence type="ECO:0000313" key="7">
    <source>
        <dbReference type="EMBL" id="OXA65113.1"/>
    </source>
</evidence>
<keyword evidence="3 4" id="KW-0539">Nucleus</keyword>
<feature type="compositionally biased region" description="Basic and acidic residues" evidence="5">
    <location>
        <begin position="565"/>
        <end position="593"/>
    </location>
</feature>
<dbReference type="OMA" id="QKVTWIV"/>
<dbReference type="GO" id="GO:0070545">
    <property type="term" value="C:PeBoW complex"/>
    <property type="evidence" value="ECO:0007669"/>
    <property type="project" value="TreeGrafter"/>
</dbReference>
<accession>A0A226F5N7</accession>
<gene>
    <name evidence="7" type="ORF">Fcan01_03385</name>
</gene>
<sequence>MGKMKKKYESGEASQYLTRKHALRKLQLSLKAFRKLCILKGIYPREPKNRKRAQKGATDKKTLYLKKDVQFLLHEPIVWKLREHKVYLRKKSRAKALRDKEGLKRIVDNKPTYKLDHIVRERYPTFIDAIRDLDDCLTLCFLFSTFPSLRFVPGHVSRLCRRLTVEFLHYVIEARALRKVFVSIKGYYYQAEIKGQTITWIVPHNFAFQPQSSESVDFRIMATFVEFYSTLLGFINFRLFNALNLFYPPKLVNPKGQSEELNETNKLNWDNEEDLVGERVAALNQSLLKVAIPPVEEAELEMDEFPVTGDAEKVAQLKRDAERVKFLKNMFSGMKFFLSREAPRESLTFAIRSVGGEVSWDAQLFPGATFSEYDESITHQIVDRDNQTKQYLSRYYVQPQWIFDCINARAVLPVEKYFPSAVLPPHMSPFLTEREGDYMPPEKKKFLDMEKGIIAPSEGFVNAGATTNDNEDENDSDDDDDEDIGSVDDDEEEDDDDAGTEDEAEEDEDLDEDEQRLNALKKQMKVTKGEAEIEDELKKRDDESKEQWKLRCMMIRNKHKRLYKKMMDSRRRRRKEADRLTNKRQNIEKEANKKSKKKQKA</sequence>
<dbReference type="GO" id="GO:0043021">
    <property type="term" value="F:ribonucleoprotein complex binding"/>
    <property type="evidence" value="ECO:0007669"/>
    <property type="project" value="UniProtKB-UniRule"/>
</dbReference>
<evidence type="ECO:0000256" key="1">
    <source>
        <dbReference type="ARBA" id="ARBA00022517"/>
    </source>
</evidence>
<dbReference type="Gene3D" id="3.40.50.10190">
    <property type="entry name" value="BRCT domain"/>
    <property type="match status" value="1"/>
</dbReference>
<dbReference type="AlphaFoldDB" id="A0A226F5N7"/>
<evidence type="ECO:0000256" key="4">
    <source>
        <dbReference type="HAMAP-Rule" id="MF_03028"/>
    </source>
</evidence>
<keyword evidence="2 4" id="KW-0698">rRNA processing</keyword>
<evidence type="ECO:0000259" key="6">
    <source>
        <dbReference type="PROSITE" id="PS50172"/>
    </source>
</evidence>
<evidence type="ECO:0000256" key="3">
    <source>
        <dbReference type="ARBA" id="ARBA00023242"/>
    </source>
</evidence>
<evidence type="ECO:0000313" key="8">
    <source>
        <dbReference type="Proteomes" id="UP000198287"/>
    </source>
</evidence>
<dbReference type="InterPro" id="IPR001357">
    <property type="entry name" value="BRCT_dom"/>
</dbReference>
<keyword evidence="1 4" id="KW-0690">Ribosome biogenesis</keyword>
<dbReference type="GO" id="GO:0030687">
    <property type="term" value="C:preribosome, large subunit precursor"/>
    <property type="evidence" value="ECO:0007669"/>
    <property type="project" value="UniProtKB-UniRule"/>
</dbReference>
<dbReference type="InterPro" id="IPR010613">
    <property type="entry name" value="PES"/>
</dbReference>
<proteinExistence type="inferred from homology"/>
<dbReference type="STRING" id="158441.A0A226F5N7"/>
<dbReference type="GO" id="GO:0003723">
    <property type="term" value="F:RNA binding"/>
    <property type="evidence" value="ECO:0007669"/>
    <property type="project" value="TreeGrafter"/>
</dbReference>
<protein>
    <recommendedName>
        <fullName evidence="4">Pescadillo homolog</fullName>
    </recommendedName>
</protein>
<reference evidence="7 8" key="1">
    <citation type="submission" date="2015-12" db="EMBL/GenBank/DDBJ databases">
        <title>The genome of Folsomia candida.</title>
        <authorList>
            <person name="Faddeeva A."/>
            <person name="Derks M.F."/>
            <person name="Anvar Y."/>
            <person name="Smit S."/>
            <person name="Van Straalen N."/>
            <person name="Roelofs D."/>
        </authorList>
    </citation>
    <scope>NUCLEOTIDE SEQUENCE [LARGE SCALE GENOMIC DNA]</scope>
    <source>
        <strain evidence="7 8">VU population</strain>
        <tissue evidence="7">Whole body</tissue>
    </source>
</reference>
<dbReference type="CDD" id="cd17709">
    <property type="entry name" value="BRCT_pescadillo_like"/>
    <property type="match status" value="1"/>
</dbReference>
<dbReference type="Pfam" id="PF06732">
    <property type="entry name" value="Pescadillo_N"/>
    <property type="match status" value="1"/>
</dbReference>
<feature type="compositionally biased region" description="Acidic residues" evidence="5">
    <location>
        <begin position="469"/>
        <end position="514"/>
    </location>
</feature>
<feature type="compositionally biased region" description="Basic and acidic residues" evidence="5">
    <location>
        <begin position="527"/>
        <end position="546"/>
    </location>
</feature>
<dbReference type="FunFam" id="3.40.50.10190:FF:000002">
    <property type="entry name" value="Pescadillo homolog"/>
    <property type="match status" value="1"/>
</dbReference>
<comment type="subcellular location">
    <subcellularLocation>
        <location evidence="4">Nucleus</location>
        <location evidence="4">Nucleolus</location>
    </subcellularLocation>
    <subcellularLocation>
        <location evidence="4">Nucleus</location>
        <location evidence="4">Nucleoplasm</location>
    </subcellularLocation>
</comment>
<dbReference type="GO" id="GO:0000463">
    <property type="term" value="P:maturation of LSU-rRNA from tricistronic rRNA transcript (SSU-rRNA, 5.8S rRNA, LSU-rRNA)"/>
    <property type="evidence" value="ECO:0007669"/>
    <property type="project" value="UniProtKB-UniRule"/>
</dbReference>
<dbReference type="GO" id="GO:0000466">
    <property type="term" value="P:maturation of 5.8S rRNA from tricistronic rRNA transcript (SSU-rRNA, 5.8S rRNA, LSU-rRNA)"/>
    <property type="evidence" value="ECO:0007669"/>
    <property type="project" value="UniProtKB-UniRule"/>
</dbReference>
<dbReference type="SUPFAM" id="SSF52113">
    <property type="entry name" value="BRCT domain"/>
    <property type="match status" value="1"/>
</dbReference>
<dbReference type="GO" id="GO:0005654">
    <property type="term" value="C:nucleoplasm"/>
    <property type="evidence" value="ECO:0007669"/>
    <property type="project" value="UniProtKB-SubCell"/>
</dbReference>
<dbReference type="PANTHER" id="PTHR12221:SF6">
    <property type="entry name" value="PESCADILLO HOMOLOG"/>
    <property type="match status" value="1"/>
</dbReference>
<comment type="caution">
    <text evidence="7">The sequence shown here is derived from an EMBL/GenBank/DDBJ whole genome shotgun (WGS) entry which is preliminary data.</text>
</comment>
<dbReference type="SMART" id="SM00292">
    <property type="entry name" value="BRCT"/>
    <property type="match status" value="1"/>
</dbReference>
<dbReference type="PROSITE" id="PS50172">
    <property type="entry name" value="BRCT"/>
    <property type="match status" value="1"/>
</dbReference>
<dbReference type="Pfam" id="PF16589">
    <property type="entry name" value="BRCT_2"/>
    <property type="match status" value="1"/>
</dbReference>
<dbReference type="Proteomes" id="UP000198287">
    <property type="component" value="Unassembled WGS sequence"/>
</dbReference>
<dbReference type="InterPro" id="IPR036420">
    <property type="entry name" value="BRCT_dom_sf"/>
</dbReference>
<comment type="similarity">
    <text evidence="4">Belongs to the pescadillo family.</text>
</comment>
<organism evidence="7 8">
    <name type="scientific">Folsomia candida</name>
    <name type="common">Springtail</name>
    <dbReference type="NCBI Taxonomy" id="158441"/>
    <lineage>
        <taxon>Eukaryota</taxon>
        <taxon>Metazoa</taxon>
        <taxon>Ecdysozoa</taxon>
        <taxon>Arthropoda</taxon>
        <taxon>Hexapoda</taxon>
        <taxon>Collembola</taxon>
        <taxon>Entomobryomorpha</taxon>
        <taxon>Isotomoidea</taxon>
        <taxon>Isotomidae</taxon>
        <taxon>Proisotominae</taxon>
        <taxon>Folsomia</taxon>
    </lineage>
</organism>
<dbReference type="EMBL" id="LNIX01000001">
    <property type="protein sequence ID" value="OXA65113.1"/>
    <property type="molecule type" value="Genomic_DNA"/>
</dbReference>
<feature type="region of interest" description="Disordered" evidence="5">
    <location>
        <begin position="458"/>
        <end position="546"/>
    </location>
</feature>
<feature type="region of interest" description="Disordered" evidence="5">
    <location>
        <begin position="560"/>
        <end position="601"/>
    </location>
</feature>
<feature type="domain" description="BRCT" evidence="6">
    <location>
        <begin position="326"/>
        <end position="419"/>
    </location>
</feature>
<evidence type="ECO:0000256" key="2">
    <source>
        <dbReference type="ARBA" id="ARBA00022552"/>
    </source>
</evidence>
<name>A0A226F5N7_FOLCA</name>
<keyword evidence="8" id="KW-1185">Reference proteome</keyword>
<comment type="function">
    <text evidence="4">Required for maturation of ribosomal RNAs and formation of the large ribosomal subunit.</text>
</comment>